<evidence type="ECO:0000256" key="1">
    <source>
        <dbReference type="SAM" id="MobiDB-lite"/>
    </source>
</evidence>
<dbReference type="AlphaFoldDB" id="A0A8S1SBC4"/>
<organism evidence="2 3">
    <name type="scientific">Paramecium octaurelia</name>
    <dbReference type="NCBI Taxonomy" id="43137"/>
    <lineage>
        <taxon>Eukaryota</taxon>
        <taxon>Sar</taxon>
        <taxon>Alveolata</taxon>
        <taxon>Ciliophora</taxon>
        <taxon>Intramacronucleata</taxon>
        <taxon>Oligohymenophorea</taxon>
        <taxon>Peniculida</taxon>
        <taxon>Parameciidae</taxon>
        <taxon>Paramecium</taxon>
    </lineage>
</organism>
<sequence>MIKVQNWDIMKNQEEEEFRKQSQKFNPGRRHDYDL</sequence>
<proteinExistence type="predicted"/>
<comment type="caution">
    <text evidence="2">The sequence shown here is derived from an EMBL/GenBank/DDBJ whole genome shotgun (WGS) entry which is preliminary data.</text>
</comment>
<evidence type="ECO:0000313" key="3">
    <source>
        <dbReference type="Proteomes" id="UP000683925"/>
    </source>
</evidence>
<dbReference type="EMBL" id="CAJJDP010000007">
    <property type="protein sequence ID" value="CAD8137285.1"/>
    <property type="molecule type" value="Genomic_DNA"/>
</dbReference>
<feature type="region of interest" description="Disordered" evidence="1">
    <location>
        <begin position="15"/>
        <end position="35"/>
    </location>
</feature>
<reference evidence="2" key="1">
    <citation type="submission" date="2021-01" db="EMBL/GenBank/DDBJ databases">
        <authorList>
            <consortium name="Genoscope - CEA"/>
            <person name="William W."/>
        </authorList>
    </citation>
    <scope>NUCLEOTIDE SEQUENCE</scope>
</reference>
<keyword evidence="3" id="KW-1185">Reference proteome</keyword>
<protein>
    <submittedName>
        <fullName evidence="2">Uncharacterized protein</fullName>
    </submittedName>
</protein>
<evidence type="ECO:0000313" key="2">
    <source>
        <dbReference type="EMBL" id="CAD8137285.1"/>
    </source>
</evidence>
<dbReference type="Proteomes" id="UP000683925">
    <property type="component" value="Unassembled WGS sequence"/>
</dbReference>
<gene>
    <name evidence="2" type="ORF">POCTA_138.1.T0080306</name>
</gene>
<name>A0A8S1SBC4_PAROT</name>
<accession>A0A8S1SBC4</accession>